<dbReference type="InterPro" id="IPR017972">
    <property type="entry name" value="Cyt_P450_CS"/>
</dbReference>
<dbReference type="GO" id="GO:0020037">
    <property type="term" value="F:heme binding"/>
    <property type="evidence" value="ECO:0007669"/>
    <property type="project" value="InterPro"/>
</dbReference>
<dbReference type="AlphaFoldDB" id="A0A6F9DB95"/>
<evidence type="ECO:0000256" key="15">
    <source>
        <dbReference type="SAM" id="Phobius"/>
    </source>
</evidence>
<comment type="similarity">
    <text evidence="4 14">Belongs to the cytochrome P450 family.</text>
</comment>
<dbReference type="InterPro" id="IPR050182">
    <property type="entry name" value="Cytochrome_P450_fam2"/>
</dbReference>
<comment type="cofactor">
    <cofactor evidence="1 13">
        <name>heme</name>
        <dbReference type="ChEBI" id="CHEBI:30413"/>
    </cofactor>
</comment>
<dbReference type="SUPFAM" id="SSF48264">
    <property type="entry name" value="Cytochrome P450"/>
    <property type="match status" value="1"/>
</dbReference>
<reference evidence="16" key="1">
    <citation type="submission" date="2020-04" db="EMBL/GenBank/DDBJ databases">
        <authorList>
            <person name="Neveu A P."/>
        </authorList>
    </citation>
    <scope>NUCLEOTIDE SEQUENCE</scope>
    <source>
        <tissue evidence="16">Whole embryo</tissue>
    </source>
</reference>
<dbReference type="EMBL" id="LR784323">
    <property type="protein sequence ID" value="CAB3235797.1"/>
    <property type="molecule type" value="mRNA"/>
</dbReference>
<feature type="transmembrane region" description="Helical" evidence="15">
    <location>
        <begin position="13"/>
        <end position="30"/>
    </location>
</feature>
<evidence type="ECO:0000256" key="7">
    <source>
        <dbReference type="ARBA" id="ARBA00022824"/>
    </source>
</evidence>
<evidence type="ECO:0000256" key="14">
    <source>
        <dbReference type="RuleBase" id="RU000461"/>
    </source>
</evidence>
<dbReference type="FunFam" id="1.10.630.10:FF:000238">
    <property type="entry name" value="Cytochrome P450 2A6"/>
    <property type="match status" value="1"/>
</dbReference>
<name>A0A6F9DB95_9ASCI</name>
<keyword evidence="8" id="KW-0492">Microsome</keyword>
<evidence type="ECO:0000256" key="1">
    <source>
        <dbReference type="ARBA" id="ARBA00001971"/>
    </source>
</evidence>
<dbReference type="PROSITE" id="PS00086">
    <property type="entry name" value="CYTOCHROME_P450"/>
    <property type="match status" value="1"/>
</dbReference>
<dbReference type="GO" id="GO:0006805">
    <property type="term" value="P:xenobiotic metabolic process"/>
    <property type="evidence" value="ECO:0007669"/>
    <property type="project" value="TreeGrafter"/>
</dbReference>
<dbReference type="GO" id="GO:0008395">
    <property type="term" value="F:steroid hydroxylase activity"/>
    <property type="evidence" value="ECO:0007669"/>
    <property type="project" value="TreeGrafter"/>
</dbReference>
<dbReference type="PANTHER" id="PTHR24300:SF397">
    <property type="entry name" value="CYTOCHROME P450 2U1"/>
    <property type="match status" value="1"/>
</dbReference>
<organism evidence="16">
    <name type="scientific">Phallusia mammillata</name>
    <dbReference type="NCBI Taxonomy" id="59560"/>
    <lineage>
        <taxon>Eukaryota</taxon>
        <taxon>Metazoa</taxon>
        <taxon>Chordata</taxon>
        <taxon>Tunicata</taxon>
        <taxon>Ascidiacea</taxon>
        <taxon>Phlebobranchia</taxon>
        <taxon>Ascidiidae</taxon>
        <taxon>Phallusia</taxon>
    </lineage>
</organism>
<sequence length="505" mass="58603">MFLAFNTLCTLDYVFWGICFALFALLFQRWHRKPCPNFPLGPRGIPVLGVLPFAGNYPERKIRQWSLDTYGPVMSVRLGFNDVLFLNSYEAIQQAFVKQANAFSGRPQINILQDISQNQGIIMVDHEGFHKALRLFVVQKLKQFGYGKRGMEDVCNDEIDCLINRFRQKIGQRVDITTDLSIVTANVIFNLTCGRRCNTDDHRFRRCIWLVHKSFTNTDDSLYIAMLTLFDSLKYIPPFRGARERFLLYQNELINQFKKEVNEHRNTFDPSDLRDFIDAFLLEQAKEKQIEGKNSKFTDGELFLCVRDLFGGGVETIVTMVRWSILCLLHYTQFQDILVEEILRVLGPLGKPSMALKKDMPMMFAFLQEVYRYRPVVTLNIPHMTTEDTQLYGYNIPKGTRVTANFWAAHFDPQIWKDPFKFDPYRHIDEEGNFVPSEKVIPFSMGPRFCLGANLGKMEVFSIFVRILQNFKIMPSSDQLPSLDEGTTMIAFSPLPFDIVLKERL</sequence>
<evidence type="ECO:0000256" key="8">
    <source>
        <dbReference type="ARBA" id="ARBA00022848"/>
    </source>
</evidence>
<evidence type="ECO:0000256" key="10">
    <source>
        <dbReference type="ARBA" id="ARBA00023004"/>
    </source>
</evidence>
<feature type="binding site" description="axial binding residue" evidence="13">
    <location>
        <position position="450"/>
    </location>
    <ligand>
        <name>heme</name>
        <dbReference type="ChEBI" id="CHEBI:30413"/>
    </ligand>
    <ligandPart>
        <name>Fe</name>
        <dbReference type="ChEBI" id="CHEBI:18248"/>
    </ligandPart>
</feature>
<dbReference type="PANTHER" id="PTHR24300">
    <property type="entry name" value="CYTOCHROME P450 508A4-RELATED"/>
    <property type="match status" value="1"/>
</dbReference>
<dbReference type="GO" id="GO:0005506">
    <property type="term" value="F:iron ion binding"/>
    <property type="evidence" value="ECO:0007669"/>
    <property type="project" value="InterPro"/>
</dbReference>
<keyword evidence="11 14" id="KW-0503">Monooxygenase</keyword>
<keyword evidence="6 13" id="KW-0479">Metal-binding</keyword>
<dbReference type="InterPro" id="IPR002401">
    <property type="entry name" value="Cyt_P450_E_grp-I"/>
</dbReference>
<dbReference type="PRINTS" id="PR00385">
    <property type="entry name" value="P450"/>
</dbReference>
<dbReference type="PRINTS" id="PR00463">
    <property type="entry name" value="EP450I"/>
</dbReference>
<keyword evidence="7" id="KW-0256">Endoplasmic reticulum</keyword>
<evidence type="ECO:0000256" key="9">
    <source>
        <dbReference type="ARBA" id="ARBA00023002"/>
    </source>
</evidence>
<comment type="subcellular location">
    <subcellularLocation>
        <location evidence="3">Endoplasmic reticulum membrane</location>
        <topology evidence="3">Peripheral membrane protein</topology>
    </subcellularLocation>
    <subcellularLocation>
        <location evidence="2">Microsome membrane</location>
        <topology evidence="2">Peripheral membrane protein</topology>
    </subcellularLocation>
</comment>
<dbReference type="GO" id="GO:0006082">
    <property type="term" value="P:organic acid metabolic process"/>
    <property type="evidence" value="ECO:0007669"/>
    <property type="project" value="TreeGrafter"/>
</dbReference>
<proteinExistence type="evidence at transcript level"/>
<keyword evidence="5 13" id="KW-0349">Heme</keyword>
<gene>
    <name evidence="16" type="primary">Cyp2u1-014</name>
</gene>
<evidence type="ECO:0000256" key="2">
    <source>
        <dbReference type="ARBA" id="ARBA00004174"/>
    </source>
</evidence>
<keyword evidence="15" id="KW-0812">Transmembrane</keyword>
<dbReference type="InterPro" id="IPR036396">
    <property type="entry name" value="Cyt_P450_sf"/>
</dbReference>
<evidence type="ECO:0000256" key="13">
    <source>
        <dbReference type="PIRSR" id="PIRSR602401-1"/>
    </source>
</evidence>
<dbReference type="GO" id="GO:0005789">
    <property type="term" value="C:endoplasmic reticulum membrane"/>
    <property type="evidence" value="ECO:0007669"/>
    <property type="project" value="UniProtKB-SubCell"/>
</dbReference>
<keyword evidence="12 15" id="KW-0472">Membrane</keyword>
<evidence type="ECO:0000256" key="11">
    <source>
        <dbReference type="ARBA" id="ARBA00023033"/>
    </source>
</evidence>
<keyword evidence="15" id="KW-1133">Transmembrane helix</keyword>
<accession>A0A6F9DB95</accession>
<keyword evidence="9 14" id="KW-0560">Oxidoreductase</keyword>
<evidence type="ECO:0000256" key="5">
    <source>
        <dbReference type="ARBA" id="ARBA00022617"/>
    </source>
</evidence>
<protein>
    <submittedName>
        <fullName evidence="16">Cytochrome P450 2U1-like</fullName>
    </submittedName>
</protein>
<dbReference type="Gene3D" id="1.10.630.10">
    <property type="entry name" value="Cytochrome P450"/>
    <property type="match status" value="1"/>
</dbReference>
<dbReference type="GO" id="GO:0016712">
    <property type="term" value="F:oxidoreductase activity, acting on paired donors, with incorporation or reduction of molecular oxygen, reduced flavin or flavoprotein as one donor, and incorporation of one atom of oxygen"/>
    <property type="evidence" value="ECO:0007669"/>
    <property type="project" value="TreeGrafter"/>
</dbReference>
<evidence type="ECO:0000256" key="4">
    <source>
        <dbReference type="ARBA" id="ARBA00010617"/>
    </source>
</evidence>
<evidence type="ECO:0000256" key="12">
    <source>
        <dbReference type="ARBA" id="ARBA00023136"/>
    </source>
</evidence>
<dbReference type="Pfam" id="PF00067">
    <property type="entry name" value="p450"/>
    <property type="match status" value="1"/>
</dbReference>
<evidence type="ECO:0000256" key="3">
    <source>
        <dbReference type="ARBA" id="ARBA00004406"/>
    </source>
</evidence>
<dbReference type="InterPro" id="IPR001128">
    <property type="entry name" value="Cyt_P450"/>
</dbReference>
<evidence type="ECO:0000313" key="16">
    <source>
        <dbReference type="EMBL" id="CAB3235797.1"/>
    </source>
</evidence>
<keyword evidence="10 13" id="KW-0408">Iron</keyword>
<evidence type="ECO:0000256" key="6">
    <source>
        <dbReference type="ARBA" id="ARBA00022723"/>
    </source>
</evidence>